<keyword evidence="3" id="KW-0479">Metal-binding</keyword>
<name>A0ABC8TAK0_9AQUA</name>
<dbReference type="Pfam" id="PF00348">
    <property type="entry name" value="polyprenyl_synt"/>
    <property type="match status" value="1"/>
</dbReference>
<evidence type="ECO:0000313" key="6">
    <source>
        <dbReference type="Proteomes" id="UP001642360"/>
    </source>
</evidence>
<protein>
    <submittedName>
        <fullName evidence="5">Uncharacterized protein</fullName>
    </submittedName>
</protein>
<evidence type="ECO:0000256" key="4">
    <source>
        <dbReference type="ARBA" id="ARBA00022842"/>
    </source>
</evidence>
<evidence type="ECO:0000313" key="5">
    <source>
        <dbReference type="EMBL" id="CAK9164514.1"/>
    </source>
</evidence>
<evidence type="ECO:0000256" key="1">
    <source>
        <dbReference type="ARBA" id="ARBA00001946"/>
    </source>
</evidence>
<sequence length="133" mass="14427">MEFGLSLGHSSKSFEFLTKNQEFTTTTNNTVGELAKSIGTKGLVARQVVDIASTGVSTVGMEELEFIHLHKTAALLETTVVLGAMLGRGDAAKVEQLRKFARCIGLLFRVVYDILKVTKSSWVCTVKIFGSAQ</sequence>
<keyword evidence="4" id="KW-0460">Magnesium</keyword>
<dbReference type="EMBL" id="CAUOFW020004225">
    <property type="protein sequence ID" value="CAK9164514.1"/>
    <property type="molecule type" value="Genomic_DNA"/>
</dbReference>
<proteinExistence type="inferred from homology"/>
<evidence type="ECO:0000256" key="3">
    <source>
        <dbReference type="ARBA" id="ARBA00022723"/>
    </source>
</evidence>
<comment type="cofactor">
    <cofactor evidence="1">
        <name>Mg(2+)</name>
        <dbReference type="ChEBI" id="CHEBI:18420"/>
    </cofactor>
</comment>
<keyword evidence="6" id="KW-1185">Reference proteome</keyword>
<evidence type="ECO:0000256" key="2">
    <source>
        <dbReference type="ARBA" id="ARBA00006706"/>
    </source>
</evidence>
<dbReference type="InterPro" id="IPR008949">
    <property type="entry name" value="Isoprenoid_synthase_dom_sf"/>
</dbReference>
<dbReference type="Proteomes" id="UP001642360">
    <property type="component" value="Unassembled WGS sequence"/>
</dbReference>
<dbReference type="InterPro" id="IPR000092">
    <property type="entry name" value="Polyprenyl_synt"/>
</dbReference>
<comment type="similarity">
    <text evidence="2">Belongs to the FPP/GGPP synthase family.</text>
</comment>
<dbReference type="SUPFAM" id="SSF48576">
    <property type="entry name" value="Terpenoid synthases"/>
    <property type="match status" value="1"/>
</dbReference>
<dbReference type="Gene3D" id="1.10.600.10">
    <property type="entry name" value="Farnesyl Diphosphate Synthase"/>
    <property type="match status" value="1"/>
</dbReference>
<organism evidence="5 6">
    <name type="scientific">Ilex paraguariensis</name>
    <name type="common">yerba mate</name>
    <dbReference type="NCBI Taxonomy" id="185542"/>
    <lineage>
        <taxon>Eukaryota</taxon>
        <taxon>Viridiplantae</taxon>
        <taxon>Streptophyta</taxon>
        <taxon>Embryophyta</taxon>
        <taxon>Tracheophyta</taxon>
        <taxon>Spermatophyta</taxon>
        <taxon>Magnoliopsida</taxon>
        <taxon>eudicotyledons</taxon>
        <taxon>Gunneridae</taxon>
        <taxon>Pentapetalae</taxon>
        <taxon>asterids</taxon>
        <taxon>campanulids</taxon>
        <taxon>Aquifoliales</taxon>
        <taxon>Aquifoliaceae</taxon>
        <taxon>Ilex</taxon>
    </lineage>
</organism>
<reference evidence="5 6" key="1">
    <citation type="submission" date="2024-02" db="EMBL/GenBank/DDBJ databases">
        <authorList>
            <person name="Vignale AGUSTIN F."/>
            <person name="Sosa J E."/>
            <person name="Modenutti C."/>
        </authorList>
    </citation>
    <scope>NUCLEOTIDE SEQUENCE [LARGE SCALE GENOMIC DNA]</scope>
</reference>
<dbReference type="PANTHER" id="PTHR43281">
    <property type="entry name" value="FARNESYL DIPHOSPHATE SYNTHASE"/>
    <property type="match status" value="1"/>
</dbReference>
<accession>A0ABC8TAK0</accession>
<dbReference type="GO" id="GO:0046872">
    <property type="term" value="F:metal ion binding"/>
    <property type="evidence" value="ECO:0007669"/>
    <property type="project" value="UniProtKB-KW"/>
</dbReference>
<dbReference type="PANTHER" id="PTHR43281:SF28">
    <property type="entry name" value="GERANYLGERANYL PYROPHOSPHATE SYNTHASE, CHLOROPLASTIC-LIKE"/>
    <property type="match status" value="1"/>
</dbReference>
<gene>
    <name evidence="5" type="ORF">ILEXP_LOCUS33640</name>
</gene>
<comment type="caution">
    <text evidence="5">The sequence shown here is derived from an EMBL/GenBank/DDBJ whole genome shotgun (WGS) entry which is preliminary data.</text>
</comment>
<dbReference type="AlphaFoldDB" id="A0ABC8TAK0"/>